<reference evidence="1" key="3">
    <citation type="submission" date="2020-06" db="EMBL/GenBank/DDBJ databases">
        <title>Helianthus annuus Genome sequencing and assembly Release 2.</title>
        <authorList>
            <person name="Gouzy J."/>
            <person name="Langlade N."/>
            <person name="Munos S."/>
        </authorList>
    </citation>
    <scope>NUCLEOTIDE SEQUENCE</scope>
    <source>
        <tissue evidence="1">Leaves</tissue>
    </source>
</reference>
<evidence type="ECO:0000313" key="1">
    <source>
        <dbReference type="EMBL" id="KAF5754923.1"/>
    </source>
</evidence>
<protein>
    <submittedName>
        <fullName evidence="2">Uncharacterized protein</fullName>
    </submittedName>
</protein>
<reference evidence="1 3" key="1">
    <citation type="journal article" date="2017" name="Nature">
        <title>The sunflower genome provides insights into oil metabolism, flowering and Asterid evolution.</title>
        <authorList>
            <person name="Badouin H."/>
            <person name="Gouzy J."/>
            <person name="Grassa C.J."/>
            <person name="Murat F."/>
            <person name="Staton S.E."/>
            <person name="Cottret L."/>
            <person name="Lelandais-Briere C."/>
            <person name="Owens G.L."/>
            <person name="Carrere S."/>
            <person name="Mayjonade B."/>
            <person name="Legrand L."/>
            <person name="Gill N."/>
            <person name="Kane N.C."/>
            <person name="Bowers J.E."/>
            <person name="Hubner S."/>
            <person name="Bellec A."/>
            <person name="Berard A."/>
            <person name="Berges H."/>
            <person name="Blanchet N."/>
            <person name="Boniface M.C."/>
            <person name="Brunel D."/>
            <person name="Catrice O."/>
            <person name="Chaidir N."/>
            <person name="Claudel C."/>
            <person name="Donnadieu C."/>
            <person name="Faraut T."/>
            <person name="Fievet G."/>
            <person name="Helmstetter N."/>
            <person name="King M."/>
            <person name="Knapp S.J."/>
            <person name="Lai Z."/>
            <person name="Le Paslier M.C."/>
            <person name="Lippi Y."/>
            <person name="Lorenzon L."/>
            <person name="Mandel J.R."/>
            <person name="Marage G."/>
            <person name="Marchand G."/>
            <person name="Marquand E."/>
            <person name="Bret-Mestries E."/>
            <person name="Morien E."/>
            <person name="Nambeesan S."/>
            <person name="Nguyen T."/>
            <person name="Pegot-Espagnet P."/>
            <person name="Pouilly N."/>
            <person name="Raftis F."/>
            <person name="Sallet E."/>
            <person name="Schiex T."/>
            <person name="Thomas J."/>
            <person name="Vandecasteele C."/>
            <person name="Vares D."/>
            <person name="Vear F."/>
            <person name="Vautrin S."/>
            <person name="Crespi M."/>
            <person name="Mangin B."/>
            <person name="Burke J.M."/>
            <person name="Salse J."/>
            <person name="Munos S."/>
            <person name="Vincourt P."/>
            <person name="Rieseberg L.H."/>
            <person name="Langlade N.B."/>
        </authorList>
    </citation>
    <scope>NUCLEOTIDE SEQUENCE [LARGE SCALE GENOMIC DNA]</scope>
    <source>
        <strain evidence="3">cv. SF193</strain>
        <tissue evidence="1">Leaves</tissue>
    </source>
</reference>
<dbReference type="Gramene" id="mRNA:HanXRQr2_Chr17g0796791">
    <property type="protein sequence ID" value="mRNA:HanXRQr2_Chr17g0796791"/>
    <property type="gene ID" value="HanXRQr2_Chr17g0796791"/>
</dbReference>
<dbReference type="EMBL" id="MNCJ02000332">
    <property type="protein sequence ID" value="KAF5754923.1"/>
    <property type="molecule type" value="Genomic_DNA"/>
</dbReference>
<sequence>MCQDNIQQTPRPVDVVVKEEQETIDNCFHSTLDDEEWCLENLNAIIEVCKPYD</sequence>
<keyword evidence="3" id="KW-1185">Reference proteome</keyword>
<dbReference type="EMBL" id="CM007906">
    <property type="protein sequence ID" value="OTF86048.1"/>
    <property type="molecule type" value="Genomic_DNA"/>
</dbReference>
<evidence type="ECO:0000313" key="2">
    <source>
        <dbReference type="EMBL" id="OTF86048.1"/>
    </source>
</evidence>
<name>A0A251RNH5_HELAN</name>
<dbReference type="Proteomes" id="UP000215914">
    <property type="component" value="Chromosome 17"/>
</dbReference>
<gene>
    <name evidence="2" type="ORF">HannXRQ_Chr17g0546511</name>
    <name evidence="1" type="ORF">HanXRQr2_Chr17g0796791</name>
</gene>
<accession>A0A251RNH5</accession>
<dbReference type="InParanoid" id="A0A251RNH5"/>
<evidence type="ECO:0000313" key="3">
    <source>
        <dbReference type="Proteomes" id="UP000215914"/>
    </source>
</evidence>
<reference evidence="2" key="2">
    <citation type="submission" date="2017-02" db="EMBL/GenBank/DDBJ databases">
        <title>Sunflower complete genome.</title>
        <authorList>
            <person name="Langlade N."/>
            <person name="Munos S."/>
        </authorList>
    </citation>
    <scope>NUCLEOTIDE SEQUENCE [LARGE SCALE GENOMIC DNA]</scope>
    <source>
        <tissue evidence="2">Leaves</tissue>
    </source>
</reference>
<dbReference type="AlphaFoldDB" id="A0A251RNH5"/>
<organism evidence="2 3">
    <name type="scientific">Helianthus annuus</name>
    <name type="common">Common sunflower</name>
    <dbReference type="NCBI Taxonomy" id="4232"/>
    <lineage>
        <taxon>Eukaryota</taxon>
        <taxon>Viridiplantae</taxon>
        <taxon>Streptophyta</taxon>
        <taxon>Embryophyta</taxon>
        <taxon>Tracheophyta</taxon>
        <taxon>Spermatophyta</taxon>
        <taxon>Magnoliopsida</taxon>
        <taxon>eudicotyledons</taxon>
        <taxon>Gunneridae</taxon>
        <taxon>Pentapetalae</taxon>
        <taxon>asterids</taxon>
        <taxon>campanulids</taxon>
        <taxon>Asterales</taxon>
        <taxon>Asteraceae</taxon>
        <taxon>Asteroideae</taxon>
        <taxon>Heliantheae alliance</taxon>
        <taxon>Heliantheae</taxon>
        <taxon>Helianthus</taxon>
    </lineage>
</organism>
<proteinExistence type="predicted"/>